<evidence type="ECO:0000256" key="3">
    <source>
        <dbReference type="ARBA" id="ARBA00022679"/>
    </source>
</evidence>
<feature type="transmembrane region" description="Helical" evidence="7">
    <location>
        <begin position="313"/>
        <end position="333"/>
    </location>
</feature>
<evidence type="ECO:0000256" key="7">
    <source>
        <dbReference type="SAM" id="Phobius"/>
    </source>
</evidence>
<protein>
    <recommendedName>
        <fullName evidence="10">DUF2029 domain-containing protein</fullName>
    </recommendedName>
</protein>
<proteinExistence type="predicted"/>
<feature type="transmembrane region" description="Helical" evidence="7">
    <location>
        <begin position="158"/>
        <end position="191"/>
    </location>
</feature>
<keyword evidence="9" id="KW-1185">Reference proteome</keyword>
<feature type="transmembrane region" description="Helical" evidence="7">
    <location>
        <begin position="129"/>
        <end position="146"/>
    </location>
</feature>
<dbReference type="Pfam" id="PF09594">
    <property type="entry name" value="GT87"/>
    <property type="match status" value="1"/>
</dbReference>
<accession>A0ABY6HKP0</accession>
<feature type="transmembrane region" description="Helical" evidence="7">
    <location>
        <begin position="429"/>
        <end position="450"/>
    </location>
</feature>
<evidence type="ECO:0000256" key="5">
    <source>
        <dbReference type="ARBA" id="ARBA00022989"/>
    </source>
</evidence>
<evidence type="ECO:0000256" key="4">
    <source>
        <dbReference type="ARBA" id="ARBA00022692"/>
    </source>
</evidence>
<sequence length="457" mass="53332">MIEIETMKKKISPKKNLFWEDIKGEFKLLRKSNVLCFGIVLNAIFVVLIILLFILSEYSEKVDLAFMSFDFRIFYTSFSLIRSNPSALYTSQQYEFPFRYLPIFSYMNSFISLIPYPIAFIIHTLIMEILHIFSFVLFLVLSKRFYNVEFNSKRRKSYLLIGIVAPLQVPNLAFGQISEIYILLVLCSIILIENEKIERYQIRGAKFLSGFLIGLASLYKPFGILLIPLLLKGSISWKKKKFQISFKSSFIALLGYIMPILPNIFFWVMYPNLLQDFIKINQSAQILIYPSTSITRVLGLLPKFLNFSISQTILMIILAAILFGFIYGIFLIIPLHKRNYSMFFGLSHLILLIVYPDSWFLYFHIWFFVALPGILNIEDALNRKADNLKQKQKQKMLTSSKIIFIICNYGMVYFTLGIVIAMLLTEIDIIFPILLLILLYVILWQLILFLKIPEETN</sequence>
<evidence type="ECO:0000313" key="8">
    <source>
        <dbReference type="EMBL" id="UYP44094.1"/>
    </source>
</evidence>
<feature type="transmembrane region" description="Helical" evidence="7">
    <location>
        <begin position="402"/>
        <end position="423"/>
    </location>
</feature>
<gene>
    <name evidence="8" type="ORF">NEF87_000379</name>
</gene>
<keyword evidence="5 7" id="KW-1133">Transmembrane helix</keyword>
<evidence type="ECO:0000256" key="6">
    <source>
        <dbReference type="ARBA" id="ARBA00023136"/>
    </source>
</evidence>
<reference evidence="8" key="1">
    <citation type="submission" date="2022-09" db="EMBL/GenBank/DDBJ databases">
        <title>Actin cytoskeleton and complex cell architecture in an #Asgard archaeon.</title>
        <authorList>
            <person name="Ponce Toledo R.I."/>
            <person name="Schleper C."/>
            <person name="Rodrigues Oliveira T."/>
            <person name="Wollweber F."/>
            <person name="Xu J."/>
            <person name="Rittmann S."/>
            <person name="Klingl A."/>
            <person name="Pilhofer M."/>
        </authorList>
    </citation>
    <scope>NUCLEOTIDE SEQUENCE</scope>
    <source>
        <strain evidence="8">B-35</strain>
    </source>
</reference>
<keyword evidence="2" id="KW-1003">Cell membrane</keyword>
<feature type="transmembrane region" description="Helical" evidence="7">
    <location>
        <begin position="211"/>
        <end position="231"/>
    </location>
</feature>
<name>A0ABY6HKP0_9ARCH</name>
<evidence type="ECO:0000256" key="1">
    <source>
        <dbReference type="ARBA" id="ARBA00004651"/>
    </source>
</evidence>
<keyword evidence="4 7" id="KW-0812">Transmembrane</keyword>
<keyword evidence="3" id="KW-0808">Transferase</keyword>
<evidence type="ECO:0008006" key="10">
    <source>
        <dbReference type="Google" id="ProtNLM"/>
    </source>
</evidence>
<organism evidence="8 9">
    <name type="scientific">Candidatus Lokiarchaeum ossiferum</name>
    <dbReference type="NCBI Taxonomy" id="2951803"/>
    <lineage>
        <taxon>Archaea</taxon>
        <taxon>Promethearchaeati</taxon>
        <taxon>Promethearchaeota</taxon>
        <taxon>Promethearchaeia</taxon>
        <taxon>Promethearchaeales</taxon>
        <taxon>Promethearchaeaceae</taxon>
        <taxon>Candidatus Lokiarchaeum</taxon>
    </lineage>
</organism>
<feature type="transmembrane region" description="Helical" evidence="7">
    <location>
        <begin position="251"/>
        <end position="270"/>
    </location>
</feature>
<evidence type="ECO:0000313" key="9">
    <source>
        <dbReference type="Proteomes" id="UP001208689"/>
    </source>
</evidence>
<feature type="transmembrane region" description="Helical" evidence="7">
    <location>
        <begin position="34"/>
        <end position="56"/>
    </location>
</feature>
<keyword evidence="6 7" id="KW-0472">Membrane</keyword>
<evidence type="ECO:0000256" key="2">
    <source>
        <dbReference type="ARBA" id="ARBA00022475"/>
    </source>
</evidence>
<feature type="transmembrane region" description="Helical" evidence="7">
    <location>
        <begin position="361"/>
        <end position="381"/>
    </location>
</feature>
<dbReference type="Proteomes" id="UP001208689">
    <property type="component" value="Chromosome"/>
</dbReference>
<comment type="subcellular location">
    <subcellularLocation>
        <location evidence="1">Cell membrane</location>
        <topology evidence="1">Multi-pass membrane protein</topology>
    </subcellularLocation>
</comment>
<dbReference type="EMBL" id="CP104013">
    <property type="protein sequence ID" value="UYP44094.1"/>
    <property type="molecule type" value="Genomic_DNA"/>
</dbReference>
<dbReference type="InterPro" id="IPR018584">
    <property type="entry name" value="GT87"/>
</dbReference>